<feature type="region of interest" description="Disordered" evidence="1">
    <location>
        <begin position="273"/>
        <end position="309"/>
    </location>
</feature>
<dbReference type="RefSeq" id="WP_201758886.1">
    <property type="nucleotide sequence ID" value="NZ_CP030840.1"/>
</dbReference>
<evidence type="ECO:0008006" key="5">
    <source>
        <dbReference type="Google" id="ProtNLM"/>
    </source>
</evidence>
<evidence type="ECO:0000313" key="3">
    <source>
        <dbReference type="EMBL" id="AXC13389.1"/>
    </source>
</evidence>
<evidence type="ECO:0000256" key="1">
    <source>
        <dbReference type="SAM" id="MobiDB-lite"/>
    </source>
</evidence>
<gene>
    <name evidence="3" type="ORF">ACPOL_4112</name>
</gene>
<dbReference type="Gene3D" id="2.50.20.10">
    <property type="entry name" value="Lipoprotein localisation LolA/LolB/LppX"/>
    <property type="match status" value="1"/>
</dbReference>
<proteinExistence type="predicted"/>
<evidence type="ECO:0000256" key="2">
    <source>
        <dbReference type="SAM" id="SignalP"/>
    </source>
</evidence>
<sequence length="309" mass="34449">MAGRLRGFFLGAALLAATSVAALAQVSYTPMPMDQGFGPLDKAQPAIPPDQIIAKFTAKESAFRQALNNYVYRRSVKVQTVDDDGKVDGEYYELTDVAFDSTGRRTEHVLQAPASTLERIMMSPADFADIQQRLPFVLTQEDVGQYNVTYVGKQKVDELDTYVFDVAPKVMEKKHRYFQGKIWVDTQDLQIVVTNGKNVPDDTRKGHEDLSPPFVTYREEIDGKYWFPVYTKGDGILHFSGGSGYISQDVHIREFVKYTDYRQFKSTVKVTYDGQDIGNGSGNKPDGSSQPAPQQQTPPATPPEATPPK</sequence>
<dbReference type="Proteomes" id="UP000253606">
    <property type="component" value="Chromosome"/>
</dbReference>
<organism evidence="3 4">
    <name type="scientific">Acidisarcina polymorpha</name>
    <dbReference type="NCBI Taxonomy" id="2211140"/>
    <lineage>
        <taxon>Bacteria</taxon>
        <taxon>Pseudomonadati</taxon>
        <taxon>Acidobacteriota</taxon>
        <taxon>Terriglobia</taxon>
        <taxon>Terriglobales</taxon>
        <taxon>Acidobacteriaceae</taxon>
        <taxon>Acidisarcina</taxon>
    </lineage>
</organism>
<dbReference type="EMBL" id="CP030840">
    <property type="protein sequence ID" value="AXC13389.1"/>
    <property type="molecule type" value="Genomic_DNA"/>
</dbReference>
<name>A0A2Z5G2V9_9BACT</name>
<keyword evidence="2" id="KW-0732">Signal</keyword>
<protein>
    <recommendedName>
        <fullName evidence="5">Outer membrane lipoprotein-sorting protein</fullName>
    </recommendedName>
</protein>
<keyword evidence="4" id="KW-1185">Reference proteome</keyword>
<feature type="compositionally biased region" description="Pro residues" evidence="1">
    <location>
        <begin position="299"/>
        <end position="309"/>
    </location>
</feature>
<accession>A0A2Z5G2V9</accession>
<feature type="chain" id="PRO_5016370200" description="Outer membrane lipoprotein-sorting protein" evidence="2">
    <location>
        <begin position="25"/>
        <end position="309"/>
    </location>
</feature>
<dbReference type="AlphaFoldDB" id="A0A2Z5G2V9"/>
<feature type="signal peptide" evidence="2">
    <location>
        <begin position="1"/>
        <end position="24"/>
    </location>
</feature>
<dbReference type="KEGG" id="abas:ACPOL_4112"/>
<evidence type="ECO:0000313" key="4">
    <source>
        <dbReference type="Proteomes" id="UP000253606"/>
    </source>
</evidence>
<reference evidence="3 4" key="1">
    <citation type="journal article" date="2018" name="Front. Microbiol.">
        <title>Hydrolytic Capabilities as a Key to Environmental Success: Chitinolytic and Cellulolytic Acidobacteria From Acidic Sub-arctic Soils and Boreal Peatlands.</title>
        <authorList>
            <person name="Belova S.E."/>
            <person name="Ravin N.V."/>
            <person name="Pankratov T.A."/>
            <person name="Rakitin A.L."/>
            <person name="Ivanova A.A."/>
            <person name="Beletsky A.V."/>
            <person name="Mardanov A.V."/>
            <person name="Sinninghe Damste J.S."/>
            <person name="Dedysh S.N."/>
        </authorList>
    </citation>
    <scope>NUCLEOTIDE SEQUENCE [LARGE SCALE GENOMIC DNA]</scope>
    <source>
        <strain evidence="3 4">SBC82</strain>
    </source>
</reference>